<feature type="non-terminal residue" evidence="5">
    <location>
        <position position="1"/>
    </location>
</feature>
<keyword evidence="2 5" id="KW-0689">Ribosomal protein</keyword>
<comment type="caution">
    <text evidence="5">The sequence shown here is derived from an EMBL/GenBank/DDBJ whole genome shotgun (WGS) entry which is preliminary data.</text>
</comment>
<dbReference type="NCBIfam" id="TIGR03625">
    <property type="entry name" value="L3_bact"/>
    <property type="match status" value="1"/>
</dbReference>
<dbReference type="Proteomes" id="UP000823046">
    <property type="component" value="Unassembled WGS sequence"/>
</dbReference>
<evidence type="ECO:0000256" key="4">
    <source>
        <dbReference type="ARBA" id="ARBA00035209"/>
    </source>
</evidence>
<evidence type="ECO:0000256" key="2">
    <source>
        <dbReference type="ARBA" id="ARBA00022980"/>
    </source>
</evidence>
<dbReference type="PANTHER" id="PTHR11229">
    <property type="entry name" value="50S RIBOSOMAL PROTEIN L3"/>
    <property type="match status" value="1"/>
</dbReference>
<evidence type="ECO:0000313" key="6">
    <source>
        <dbReference type="Proteomes" id="UP000823046"/>
    </source>
</evidence>
<dbReference type="InterPro" id="IPR000597">
    <property type="entry name" value="Ribosomal_uL3"/>
</dbReference>
<gene>
    <name evidence="5" type="ORF">IE077_002760</name>
</gene>
<keyword evidence="3" id="KW-0687">Ribonucleoprotein</keyword>
<name>A0ABQ7JA73_9APIC</name>
<dbReference type="Pfam" id="PF00297">
    <property type="entry name" value="Ribosomal_L3"/>
    <property type="match status" value="1"/>
</dbReference>
<dbReference type="PANTHER" id="PTHR11229:SF8">
    <property type="entry name" value="LARGE RIBOSOMAL SUBUNIT PROTEIN UL3M"/>
    <property type="match status" value="1"/>
</dbReference>
<evidence type="ECO:0000256" key="3">
    <source>
        <dbReference type="ARBA" id="ARBA00023274"/>
    </source>
</evidence>
<evidence type="ECO:0000313" key="5">
    <source>
        <dbReference type="EMBL" id="KAF8820829.1"/>
    </source>
</evidence>
<dbReference type="InterPro" id="IPR019927">
    <property type="entry name" value="Ribosomal_uL3_bac/org-type"/>
</dbReference>
<comment type="similarity">
    <text evidence="1">Belongs to the universal ribosomal protein uL3 family.</text>
</comment>
<evidence type="ECO:0000256" key="1">
    <source>
        <dbReference type="ARBA" id="ARBA00006540"/>
    </source>
</evidence>
<dbReference type="SUPFAM" id="SSF50447">
    <property type="entry name" value="Translation proteins"/>
    <property type="match status" value="1"/>
</dbReference>
<organism evidence="5 6">
    <name type="scientific">Cardiosporidium cionae</name>
    <dbReference type="NCBI Taxonomy" id="476202"/>
    <lineage>
        <taxon>Eukaryota</taxon>
        <taxon>Sar</taxon>
        <taxon>Alveolata</taxon>
        <taxon>Apicomplexa</taxon>
        <taxon>Aconoidasida</taxon>
        <taxon>Nephromycida</taxon>
        <taxon>Cardiosporidium</taxon>
    </lineage>
</organism>
<reference evidence="5 6" key="1">
    <citation type="journal article" date="2020" name="bioRxiv">
        <title>Metabolic contributions of an alphaproteobacterial endosymbiont in the apicomplexan Cardiosporidium cionae.</title>
        <authorList>
            <person name="Hunter E.S."/>
            <person name="Paight C.J."/>
            <person name="Lane C.E."/>
        </authorList>
    </citation>
    <scope>NUCLEOTIDE SEQUENCE [LARGE SCALE GENOMIC DNA]</scope>
    <source>
        <strain evidence="5">ESH_2018</strain>
    </source>
</reference>
<dbReference type="Gene3D" id="2.40.30.10">
    <property type="entry name" value="Translation factors"/>
    <property type="match status" value="2"/>
</dbReference>
<dbReference type="GO" id="GO:0005840">
    <property type="term" value="C:ribosome"/>
    <property type="evidence" value="ECO:0007669"/>
    <property type="project" value="UniProtKB-KW"/>
</dbReference>
<sequence length="373" mass="41954">QRFVSSKWKRRLSRQLEHSHYIPPRTIPEYEHFVKAPKKSASALNESQFHVLTKTHEEHESLQFNRTGSHRTGLADSKSSTKLLKHPLFSKHTPFIPPHPRPSPELESLRPTWRSRRTGLLAYKLGCMAVWNEWGERIVVTICQVDRCSVLEVKSIPTHGYEALVLGIGYRPLHKQTKPNIGRFIKVNTGPKDAIKEFKCTSDAFLPVGHEFSVRHFTPGQWVFVAGWTKPKGFTGVMKRWGFSGGSASHGTEHKAHSAAGSISQGKSVNTVWKFKKMAGHHGPDPRTVNCKLFRIETERNLLFLQGAIPGSCGSIVKISDARGRTCAKNKNIGIPFPTFVPKADESYPITIQCPPAEIDPFTFPDVAVYDYK</sequence>
<proteinExistence type="inferred from homology"/>
<accession>A0ABQ7JA73</accession>
<keyword evidence="6" id="KW-1185">Reference proteome</keyword>
<protein>
    <recommendedName>
        <fullName evidence="4">Large ribosomal subunit protein uL3m</fullName>
    </recommendedName>
</protein>
<dbReference type="InterPro" id="IPR009000">
    <property type="entry name" value="Transl_B-barrel_sf"/>
</dbReference>
<dbReference type="EMBL" id="JADAQX010000291">
    <property type="protein sequence ID" value="KAF8820829.1"/>
    <property type="molecule type" value="Genomic_DNA"/>
</dbReference>